<dbReference type="PANTHER" id="PTHR11640">
    <property type="entry name" value="NEPHRIN"/>
    <property type="match status" value="1"/>
</dbReference>
<evidence type="ECO:0000256" key="2">
    <source>
        <dbReference type="ARBA" id="ARBA00023136"/>
    </source>
</evidence>
<dbReference type="GO" id="GO:0005911">
    <property type="term" value="C:cell-cell junction"/>
    <property type="evidence" value="ECO:0007669"/>
    <property type="project" value="TreeGrafter"/>
</dbReference>
<protein>
    <submittedName>
        <fullName evidence="9">Uncharacterized protein LOC111112451 isoform X1</fullName>
    </submittedName>
</protein>
<dbReference type="InterPro" id="IPR036179">
    <property type="entry name" value="Ig-like_dom_sf"/>
</dbReference>
<feature type="domain" description="Ig-like" evidence="7">
    <location>
        <begin position="403"/>
        <end position="489"/>
    </location>
</feature>
<dbReference type="RefSeq" id="XP_022305661.1">
    <property type="nucleotide sequence ID" value="XM_022449953.1"/>
</dbReference>
<dbReference type="OrthoDB" id="6108751at2759"/>
<keyword evidence="6" id="KW-0732">Signal</keyword>
<dbReference type="PANTHER" id="PTHR11640:SF31">
    <property type="entry name" value="IRREGULAR CHIASM C-ROUGHEST PROTEIN-RELATED"/>
    <property type="match status" value="1"/>
</dbReference>
<dbReference type="GO" id="GO:0050839">
    <property type="term" value="F:cell adhesion molecule binding"/>
    <property type="evidence" value="ECO:0007669"/>
    <property type="project" value="TreeGrafter"/>
</dbReference>
<accession>A0A8B8BRS2</accession>
<evidence type="ECO:0000313" key="9">
    <source>
        <dbReference type="RefSeq" id="XP_022305661.1"/>
    </source>
</evidence>
<keyword evidence="3" id="KW-1015">Disulfide bond</keyword>
<dbReference type="InterPro" id="IPR013783">
    <property type="entry name" value="Ig-like_fold"/>
</dbReference>
<dbReference type="PROSITE" id="PS50835">
    <property type="entry name" value="IG_LIKE"/>
    <property type="match status" value="3"/>
</dbReference>
<evidence type="ECO:0000256" key="3">
    <source>
        <dbReference type="ARBA" id="ARBA00023157"/>
    </source>
</evidence>
<dbReference type="GO" id="GO:0098609">
    <property type="term" value="P:cell-cell adhesion"/>
    <property type="evidence" value="ECO:0007669"/>
    <property type="project" value="TreeGrafter"/>
</dbReference>
<keyword evidence="5" id="KW-0393">Immunoglobulin domain</keyword>
<dbReference type="AlphaFoldDB" id="A0A8B8BRS2"/>
<keyword evidence="8" id="KW-1185">Reference proteome</keyword>
<feature type="domain" description="Ig-like" evidence="7">
    <location>
        <begin position="501"/>
        <end position="583"/>
    </location>
</feature>
<dbReference type="KEGG" id="cvn:111112451"/>
<dbReference type="GO" id="GO:0005886">
    <property type="term" value="C:plasma membrane"/>
    <property type="evidence" value="ECO:0007669"/>
    <property type="project" value="TreeGrafter"/>
</dbReference>
<feature type="chain" id="PRO_5033980448" evidence="6">
    <location>
        <begin position="24"/>
        <end position="605"/>
    </location>
</feature>
<name>A0A8B8BRS2_CRAVI</name>
<evidence type="ECO:0000256" key="6">
    <source>
        <dbReference type="SAM" id="SignalP"/>
    </source>
</evidence>
<dbReference type="SUPFAM" id="SSF48726">
    <property type="entry name" value="Immunoglobulin"/>
    <property type="match status" value="1"/>
</dbReference>
<evidence type="ECO:0000259" key="7">
    <source>
        <dbReference type="PROSITE" id="PS50835"/>
    </source>
</evidence>
<reference evidence="9" key="1">
    <citation type="submission" date="2025-08" db="UniProtKB">
        <authorList>
            <consortium name="RefSeq"/>
        </authorList>
    </citation>
    <scope>IDENTIFICATION</scope>
    <source>
        <tissue evidence="9">Whole sample</tissue>
    </source>
</reference>
<comment type="subcellular location">
    <subcellularLocation>
        <location evidence="1">Membrane</location>
        <topology evidence="1">Single-pass type I membrane protein</topology>
    </subcellularLocation>
</comment>
<proteinExistence type="predicted"/>
<sequence>MCRIMQAVFFLLVICARVCKFQGDDLTISTRFKNGDILFSWYNPQETYRYYYLTINNQKVGWIKDTEYTVKNALMYDFIHITVKAGGSSKDNKLTYNVSKIKKTVGDSVEISWTAPFFPQAGDYNIYHTNEQNKSIPIISLTSNKVTTQNKKYEYLSQPLNSTNITFMIRDITLDDAGYYAGGTWVGASRSGGGVVLIILRKPSTPTITGILNIPVGDTCKLTCLSTSTFAPDYYAKLVKLSYRWFVNGTDVGERSKDLSFTVTKNHQYNQYSCVAVEKNLVSERSDSIQINPLFSKTLKTVGELVEISWTTPFFPRAGAYNIYHTNDENKSIPIISLTSNKVTTQNKKYEYLSQPLNSTNITFMIRDITLDDAGYYAGGTKAEDAWSGDGMVLIVLGKPSTPNISGILNIPVGDTCKLTCSSTSTSAPDYYAKWVKLSYKWFVNKTDVGERSKDMSFTVTKNHQYNQYSCEAMEKNLVSERSDPKQINPLYKPNMLSIKPEPQLLNGKLTVTEGETIGPYHCSADCNPPCSITWKYKDTDGTIHDASSSGHKLSMQRVNRNISLLRCVAIYKPPYKESQSIELDIQCKYFSITILSLFYISTEM</sequence>
<feature type="domain" description="Ig-like" evidence="7">
    <location>
        <begin position="206"/>
        <end position="290"/>
    </location>
</feature>
<dbReference type="InterPro" id="IPR007110">
    <property type="entry name" value="Ig-like_dom"/>
</dbReference>
<keyword evidence="2" id="KW-0472">Membrane</keyword>
<feature type="signal peptide" evidence="6">
    <location>
        <begin position="1"/>
        <end position="23"/>
    </location>
</feature>
<evidence type="ECO:0000256" key="1">
    <source>
        <dbReference type="ARBA" id="ARBA00004479"/>
    </source>
</evidence>
<dbReference type="InterPro" id="IPR051275">
    <property type="entry name" value="Cell_adhesion_signaling"/>
</dbReference>
<organism evidence="8 9">
    <name type="scientific">Crassostrea virginica</name>
    <name type="common">Eastern oyster</name>
    <dbReference type="NCBI Taxonomy" id="6565"/>
    <lineage>
        <taxon>Eukaryota</taxon>
        <taxon>Metazoa</taxon>
        <taxon>Spiralia</taxon>
        <taxon>Lophotrochozoa</taxon>
        <taxon>Mollusca</taxon>
        <taxon>Bivalvia</taxon>
        <taxon>Autobranchia</taxon>
        <taxon>Pteriomorphia</taxon>
        <taxon>Ostreida</taxon>
        <taxon>Ostreoidea</taxon>
        <taxon>Ostreidae</taxon>
        <taxon>Crassostrea</taxon>
    </lineage>
</organism>
<dbReference type="Proteomes" id="UP000694844">
    <property type="component" value="Chromosome 9"/>
</dbReference>
<evidence type="ECO:0000256" key="5">
    <source>
        <dbReference type="ARBA" id="ARBA00023319"/>
    </source>
</evidence>
<evidence type="ECO:0000313" key="8">
    <source>
        <dbReference type="Proteomes" id="UP000694844"/>
    </source>
</evidence>
<dbReference type="Gene3D" id="2.60.40.10">
    <property type="entry name" value="Immunoglobulins"/>
    <property type="match status" value="3"/>
</dbReference>
<keyword evidence="4" id="KW-0325">Glycoprotein</keyword>
<dbReference type="GeneID" id="111112451"/>
<gene>
    <name evidence="9" type="primary">LOC111112451</name>
</gene>
<evidence type="ECO:0000256" key="4">
    <source>
        <dbReference type="ARBA" id="ARBA00023180"/>
    </source>
</evidence>